<dbReference type="InterPro" id="IPR021833">
    <property type="entry name" value="DUF3425"/>
</dbReference>
<proteinExistence type="predicted"/>
<dbReference type="PANTHER" id="PTHR38116">
    <property type="entry name" value="CHROMOSOME 7, WHOLE GENOME SHOTGUN SEQUENCE"/>
    <property type="match status" value="1"/>
</dbReference>
<dbReference type="EMBL" id="ML978123">
    <property type="protein sequence ID" value="KAF2102263.1"/>
    <property type="molecule type" value="Genomic_DNA"/>
</dbReference>
<dbReference type="PANTHER" id="PTHR38116:SF1">
    <property type="entry name" value="BZIP DOMAIN-CONTAINING PROTEIN"/>
    <property type="match status" value="1"/>
</dbReference>
<dbReference type="Pfam" id="PF11905">
    <property type="entry name" value="DUF3425"/>
    <property type="match status" value="1"/>
</dbReference>
<gene>
    <name evidence="1" type="ORF">NA57DRAFT_64798</name>
</gene>
<dbReference type="OrthoDB" id="2245989at2759"/>
<protein>
    <submittedName>
        <fullName evidence="1">Uncharacterized protein</fullName>
    </submittedName>
</protein>
<dbReference type="Proteomes" id="UP000799772">
    <property type="component" value="Unassembled WGS sequence"/>
</dbReference>
<name>A0A9P4IN31_9PEZI</name>
<accession>A0A9P4IN31</accession>
<evidence type="ECO:0000313" key="1">
    <source>
        <dbReference type="EMBL" id="KAF2102263.1"/>
    </source>
</evidence>
<evidence type="ECO:0000313" key="2">
    <source>
        <dbReference type="Proteomes" id="UP000799772"/>
    </source>
</evidence>
<organism evidence="1 2">
    <name type="scientific">Rhizodiscina lignyota</name>
    <dbReference type="NCBI Taxonomy" id="1504668"/>
    <lineage>
        <taxon>Eukaryota</taxon>
        <taxon>Fungi</taxon>
        <taxon>Dikarya</taxon>
        <taxon>Ascomycota</taxon>
        <taxon>Pezizomycotina</taxon>
        <taxon>Dothideomycetes</taxon>
        <taxon>Pleosporomycetidae</taxon>
        <taxon>Aulographales</taxon>
        <taxon>Rhizodiscinaceae</taxon>
        <taxon>Rhizodiscina</taxon>
    </lineage>
</organism>
<dbReference type="AlphaFoldDB" id="A0A9P4IN31"/>
<reference evidence="1" key="1">
    <citation type="journal article" date="2020" name="Stud. Mycol.">
        <title>101 Dothideomycetes genomes: a test case for predicting lifestyles and emergence of pathogens.</title>
        <authorList>
            <person name="Haridas S."/>
            <person name="Albert R."/>
            <person name="Binder M."/>
            <person name="Bloem J."/>
            <person name="Labutti K."/>
            <person name="Salamov A."/>
            <person name="Andreopoulos B."/>
            <person name="Baker S."/>
            <person name="Barry K."/>
            <person name="Bills G."/>
            <person name="Bluhm B."/>
            <person name="Cannon C."/>
            <person name="Castanera R."/>
            <person name="Culley D."/>
            <person name="Daum C."/>
            <person name="Ezra D."/>
            <person name="Gonzalez J."/>
            <person name="Henrissat B."/>
            <person name="Kuo A."/>
            <person name="Liang C."/>
            <person name="Lipzen A."/>
            <person name="Lutzoni F."/>
            <person name="Magnuson J."/>
            <person name="Mondo S."/>
            <person name="Nolan M."/>
            <person name="Ohm R."/>
            <person name="Pangilinan J."/>
            <person name="Park H.-J."/>
            <person name="Ramirez L."/>
            <person name="Alfaro M."/>
            <person name="Sun H."/>
            <person name="Tritt A."/>
            <person name="Yoshinaga Y."/>
            <person name="Zwiers L.-H."/>
            <person name="Turgeon B."/>
            <person name="Goodwin S."/>
            <person name="Spatafora J."/>
            <person name="Crous P."/>
            <person name="Grigoriev I."/>
        </authorList>
    </citation>
    <scope>NUCLEOTIDE SEQUENCE</scope>
    <source>
        <strain evidence="1">CBS 133067</strain>
    </source>
</reference>
<keyword evidence="2" id="KW-1185">Reference proteome</keyword>
<comment type="caution">
    <text evidence="1">The sequence shown here is derived from an EMBL/GenBank/DDBJ whole genome shotgun (WGS) entry which is preliminary data.</text>
</comment>
<sequence>MNNYSRNIVLEEGYTISQGKRMMGRVSAGTQRVSTNLIRAVDEEDDWTGLTDGAARRKRQNRLNVRAYHSRIPVWVEDEQEIIFLPAPMFHELNVKRPPLLHHVSIAQIPAMLDRSTAARVMFPLSSDHLITLLQYNVLRASIANRMLFSSCYSTSPVAECSTAALHVLPSLPIPDNLPPSLYPTALQCKIPHEEWLDIVPHPIWRDNVLLALGTFDEDEVWADTIGGLFEGFPHSDVERRGIIAWSPPWHVTGWEISEGFLRKWGWMFKGCEDILEATNKWREKRGEHPLKLDCV</sequence>